<name>A0A147B9B1_9ACAR</name>
<dbReference type="AlphaFoldDB" id="A0A147B9B1"/>
<keyword evidence="1" id="KW-0808">Transferase</keyword>
<dbReference type="GO" id="GO:0032259">
    <property type="term" value="P:methylation"/>
    <property type="evidence" value="ECO:0007669"/>
    <property type="project" value="UniProtKB-KW"/>
</dbReference>
<keyword evidence="1" id="KW-0489">Methyltransferase</keyword>
<feature type="non-terminal residue" evidence="1">
    <location>
        <position position="1"/>
    </location>
</feature>
<accession>A0A147B9B1</accession>
<dbReference type="EMBL" id="GEIB01000550">
    <property type="protein sequence ID" value="JAR87366.1"/>
    <property type="molecule type" value="Transcribed_RNA"/>
</dbReference>
<dbReference type="GO" id="GO:0008168">
    <property type="term" value="F:methyltransferase activity"/>
    <property type="evidence" value="ECO:0007669"/>
    <property type="project" value="UniProtKB-KW"/>
</dbReference>
<reference evidence="1" key="1">
    <citation type="submission" date="2016-03" db="EMBL/GenBank/DDBJ databases">
        <title>Gut transcriptome analysis on engorged females of Ornithodoros mimon (Acari: Argasidae) and phylogenetic inferences of soft ticks.</title>
        <authorList>
            <person name="Landulfo G.A."/>
            <person name="Giovanni D."/>
            <person name="Carvalho E."/>
            <person name="Junqueira-de-Azevedo I."/>
            <person name="Patane J."/>
            <person name="Mendoca R."/>
            <person name="Barros-Battesti D."/>
        </authorList>
    </citation>
    <scope>NUCLEOTIDE SEQUENCE</scope>
    <source>
        <strain evidence="1">Females</strain>
        <tissue evidence="1">Gut</tissue>
    </source>
</reference>
<sequence length="134" mass="14719">WSTSAGLCTKATSFRARCCLPTRRATYRTAERRTQRTRTKSYGLWTAIISPGSVGPTGGFLQALYRVEKQKTANGCTLAEQLTKALSPLARFTLRTAVFTFLTGEKNTVTRNTKCSFAALLISDLTMSLADKIV</sequence>
<evidence type="ECO:0000313" key="1">
    <source>
        <dbReference type="EMBL" id="JAR87366.1"/>
    </source>
</evidence>
<proteinExistence type="predicted"/>
<organism evidence="1">
    <name type="scientific">Alectorobius mimon</name>
    <dbReference type="NCBI Taxonomy" id="360319"/>
    <lineage>
        <taxon>Eukaryota</taxon>
        <taxon>Metazoa</taxon>
        <taxon>Ecdysozoa</taxon>
        <taxon>Arthropoda</taxon>
        <taxon>Chelicerata</taxon>
        <taxon>Arachnida</taxon>
        <taxon>Acari</taxon>
        <taxon>Parasitiformes</taxon>
        <taxon>Ixodida</taxon>
        <taxon>Ixodoidea</taxon>
        <taxon>Argasidae</taxon>
        <taxon>Ornithodorinae</taxon>
        <taxon>Alectorobius</taxon>
    </lineage>
</organism>
<protein>
    <submittedName>
        <fullName evidence="1">Methyltransferase like protein</fullName>
    </submittedName>
</protein>